<feature type="region of interest" description="Disordered" evidence="6">
    <location>
        <begin position="135"/>
        <end position="166"/>
    </location>
</feature>
<protein>
    <recommendedName>
        <fullName evidence="10">Protein FAM162B</fullName>
    </recommendedName>
</protein>
<evidence type="ECO:0000256" key="2">
    <source>
        <dbReference type="ARBA" id="ARBA00007363"/>
    </source>
</evidence>
<comment type="caution">
    <text evidence="8">The sequence shown here is derived from an EMBL/GenBank/DDBJ whole genome shotgun (WGS) entry which is preliminary data.</text>
</comment>
<evidence type="ECO:0000256" key="5">
    <source>
        <dbReference type="ARBA" id="ARBA00023136"/>
    </source>
</evidence>
<reference evidence="8 9" key="1">
    <citation type="journal article" date="2018" name="Nat. Ecol. Evol.">
        <title>Shark genomes provide insights into elasmobranch evolution and the origin of vertebrates.</title>
        <authorList>
            <person name="Hara Y"/>
            <person name="Yamaguchi K"/>
            <person name="Onimaru K"/>
            <person name="Kadota M"/>
            <person name="Koyanagi M"/>
            <person name="Keeley SD"/>
            <person name="Tatsumi K"/>
            <person name="Tanaka K"/>
            <person name="Motone F"/>
            <person name="Kageyama Y"/>
            <person name="Nozu R"/>
            <person name="Adachi N"/>
            <person name="Nishimura O"/>
            <person name="Nakagawa R"/>
            <person name="Tanegashima C"/>
            <person name="Kiyatake I"/>
            <person name="Matsumoto R"/>
            <person name="Murakumo K"/>
            <person name="Nishida K"/>
            <person name="Terakita A"/>
            <person name="Kuratani S"/>
            <person name="Sato K"/>
            <person name="Hyodo S Kuraku.S."/>
        </authorList>
    </citation>
    <scope>NUCLEOTIDE SEQUENCE [LARGE SCALE GENOMIC DNA]</scope>
</reference>
<evidence type="ECO:0000256" key="4">
    <source>
        <dbReference type="ARBA" id="ARBA00022989"/>
    </source>
</evidence>
<proteinExistence type="inferred from homology"/>
<dbReference type="OrthoDB" id="8193498at2759"/>
<evidence type="ECO:0008006" key="10">
    <source>
        <dbReference type="Google" id="ProtNLM"/>
    </source>
</evidence>
<evidence type="ECO:0000313" key="8">
    <source>
        <dbReference type="EMBL" id="GCC36179.1"/>
    </source>
</evidence>
<dbReference type="AlphaFoldDB" id="A0A401T0K4"/>
<comment type="similarity">
    <text evidence="2">Belongs to the UPF0389 family.</text>
</comment>
<dbReference type="Proteomes" id="UP000287033">
    <property type="component" value="Unassembled WGS sequence"/>
</dbReference>
<dbReference type="STRING" id="137246.A0A401T0K4"/>
<keyword evidence="4 7" id="KW-1133">Transmembrane helix</keyword>
<keyword evidence="9" id="KW-1185">Reference proteome</keyword>
<comment type="subcellular location">
    <subcellularLocation>
        <location evidence="1">Membrane</location>
        <topology evidence="1">Single-pass membrane protein</topology>
    </subcellularLocation>
</comment>
<dbReference type="PANTHER" id="PTHR13674:SF5">
    <property type="entry name" value="UPF0389 PROTEIN CG9231"/>
    <property type="match status" value="1"/>
</dbReference>
<evidence type="ECO:0000256" key="7">
    <source>
        <dbReference type="SAM" id="Phobius"/>
    </source>
</evidence>
<feature type="transmembrane region" description="Helical" evidence="7">
    <location>
        <begin position="108"/>
        <end position="126"/>
    </location>
</feature>
<evidence type="ECO:0000256" key="1">
    <source>
        <dbReference type="ARBA" id="ARBA00004167"/>
    </source>
</evidence>
<dbReference type="PANTHER" id="PTHR13674">
    <property type="entry name" value="GROWTH AND TRANSFORMATION-DEPENDENT PROTEIN"/>
    <property type="match status" value="1"/>
</dbReference>
<organism evidence="8 9">
    <name type="scientific">Chiloscyllium punctatum</name>
    <name type="common">Brownbanded bambooshark</name>
    <name type="synonym">Hemiscyllium punctatum</name>
    <dbReference type="NCBI Taxonomy" id="137246"/>
    <lineage>
        <taxon>Eukaryota</taxon>
        <taxon>Metazoa</taxon>
        <taxon>Chordata</taxon>
        <taxon>Craniata</taxon>
        <taxon>Vertebrata</taxon>
        <taxon>Chondrichthyes</taxon>
        <taxon>Elasmobranchii</taxon>
        <taxon>Galeomorphii</taxon>
        <taxon>Galeoidea</taxon>
        <taxon>Orectolobiformes</taxon>
        <taxon>Hemiscylliidae</taxon>
        <taxon>Chiloscyllium</taxon>
    </lineage>
</organism>
<evidence type="ECO:0000256" key="3">
    <source>
        <dbReference type="ARBA" id="ARBA00022692"/>
    </source>
</evidence>
<dbReference type="OMA" id="GYRPTKF"/>
<dbReference type="Pfam" id="PF06388">
    <property type="entry name" value="DUF1075"/>
    <property type="match status" value="1"/>
</dbReference>
<evidence type="ECO:0000313" key="9">
    <source>
        <dbReference type="Proteomes" id="UP000287033"/>
    </source>
</evidence>
<name>A0A401T0K4_CHIPU</name>
<dbReference type="EMBL" id="BEZZ01000794">
    <property type="protein sequence ID" value="GCC36179.1"/>
    <property type="molecule type" value="Genomic_DNA"/>
</dbReference>
<dbReference type="InterPro" id="IPR009432">
    <property type="entry name" value="DUF1075"/>
</dbReference>
<accession>A0A401T0K4</accession>
<sequence length="166" mass="18504">MIRRVLAQRKFSSAPGQVYATKATDRRALLTKSTANAGGSFAHDLPIVSVRGIRAVHDTQKVPGYRPTKFDRKILLWSGRFKNEEDIPGIVSFEMLNAARNRARVKTCYIMIGLTIAACFVMIASGKQAAERHESLASRNRAKKAKWKEEAEREQTAALAITDTKE</sequence>
<keyword evidence="5 7" id="KW-0472">Membrane</keyword>
<gene>
    <name evidence="8" type="ORF">chiPu_0014671</name>
</gene>
<keyword evidence="3 7" id="KW-0812">Transmembrane</keyword>
<evidence type="ECO:0000256" key="6">
    <source>
        <dbReference type="SAM" id="MobiDB-lite"/>
    </source>
</evidence>
<dbReference type="GO" id="GO:0016020">
    <property type="term" value="C:membrane"/>
    <property type="evidence" value="ECO:0007669"/>
    <property type="project" value="UniProtKB-SubCell"/>
</dbReference>